<feature type="compositionally biased region" description="Polar residues" evidence="4">
    <location>
        <begin position="616"/>
        <end position="633"/>
    </location>
</feature>
<dbReference type="PANTHER" id="PTHR16650:SF10">
    <property type="entry name" value="LEBERCILIN"/>
    <property type="match status" value="1"/>
</dbReference>
<protein>
    <recommendedName>
        <fullName evidence="5">Lebercilin domain-containing protein</fullName>
    </recommendedName>
</protein>
<gene>
    <name evidence="6" type="ORF">P4O66_022544</name>
</gene>
<feature type="region of interest" description="Disordered" evidence="4">
    <location>
        <begin position="378"/>
        <end position="583"/>
    </location>
</feature>
<feature type="region of interest" description="Disordered" evidence="4">
    <location>
        <begin position="1"/>
        <end position="168"/>
    </location>
</feature>
<feature type="region of interest" description="Disordered" evidence="4">
    <location>
        <begin position="721"/>
        <end position="776"/>
    </location>
</feature>
<feature type="compositionally biased region" description="Basic and acidic residues" evidence="4">
    <location>
        <begin position="754"/>
        <end position="766"/>
    </location>
</feature>
<feature type="compositionally biased region" description="Basic and acidic residues" evidence="4">
    <location>
        <begin position="452"/>
        <end position="529"/>
    </location>
</feature>
<dbReference type="GO" id="GO:0005930">
    <property type="term" value="C:axoneme"/>
    <property type="evidence" value="ECO:0007669"/>
    <property type="project" value="TreeGrafter"/>
</dbReference>
<dbReference type="PANTHER" id="PTHR16650">
    <property type="entry name" value="C21ORF13-RELATED"/>
    <property type="match status" value="1"/>
</dbReference>
<sequence length="800" mass="91850">MDSQNTLDSSENNQAKGLEQRQRSRHSHRKNTDSPLHSEKQEEEFHDDSESLPVDRAQTRTREPSLDTDQGRERLSDGEQSSASFYSDNYENVSLSQRSLSPRSLSPSPRRGERPRRVASSPLQRPGVHKGASRRPGPQAPPHYPHPCGLRAQSLGRDATPKGVNAPAKGVDAVTKRVLSARVLRISELRNALAELRLHADTLQRENHLLRQLQLRQERALQRHGDAEGEVAELLARHANETRSLRERLRRGRERERMAESGRRESDARLQRCRDRLHKLQRLVNDQHLGEREELARQLSLMQSRAQESERRVKELEKNMELSNGSFQRQLAGERRRTHDALQEVQALHEEVERLGVKLKEREKELDVWNIYANRMSRRVPKKESESPTKRKDSSGSSSKAVQTEERMLSLELPPPPPAMTNCTESSPDGQANEYLSLKQQLQSSAQTQKVTEGRRSLEIKREREKEEVQEREMENTSDWERERSGERERPKQMQKEVEKLKEEYREDDLRIVQEFKSNEERGTRERNGKSLRTSRWGRAEEDRKRWHQSQKEEEKKKFHKQGEEEKWMREPELQANQEEERQRKEMLLAKMHEIDMQTQGHNSDFLSDEAGSIHSPPQFSVSQNQKNGSIFTFTEPHEGLSMSGGGKRDGGLMTQRTNEDIHLAFGSYTPSFGKPNPREVLGPRNPSHASGQLPGEEDSRPDLSSLVKERKSNLMQQLFGSTAAFPPPDPTGKMELLSSPSEARPLAAAPNGRRRDTETPQRLKSSDLSTSRNTLHVSEGRLAVRAITTFDDDIEEVTL</sequence>
<feature type="compositionally biased region" description="Low complexity" evidence="4">
    <location>
        <begin position="436"/>
        <end position="449"/>
    </location>
</feature>
<accession>A0AAD8ZM81</accession>
<evidence type="ECO:0000313" key="6">
    <source>
        <dbReference type="EMBL" id="KAK1801912.1"/>
    </source>
</evidence>
<feature type="region of interest" description="Disordered" evidence="4">
    <location>
        <begin position="246"/>
        <end position="269"/>
    </location>
</feature>
<dbReference type="Proteomes" id="UP001239994">
    <property type="component" value="Unassembled WGS sequence"/>
</dbReference>
<feature type="coiled-coil region" evidence="3">
    <location>
        <begin position="186"/>
        <end position="223"/>
    </location>
</feature>
<feature type="domain" description="Lebercilin" evidence="5">
    <location>
        <begin position="174"/>
        <end position="366"/>
    </location>
</feature>
<name>A0AAD8ZM81_9TELE</name>
<keyword evidence="2 3" id="KW-0175">Coiled coil</keyword>
<feature type="compositionally biased region" description="Polar residues" evidence="4">
    <location>
        <begin position="1"/>
        <end position="15"/>
    </location>
</feature>
<evidence type="ECO:0000256" key="3">
    <source>
        <dbReference type="SAM" id="Coils"/>
    </source>
</evidence>
<feature type="compositionally biased region" description="Basic and acidic residues" evidence="4">
    <location>
        <begin position="382"/>
        <end position="394"/>
    </location>
</feature>
<dbReference type="EMBL" id="JAROKS010000008">
    <property type="protein sequence ID" value="KAK1801912.1"/>
    <property type="molecule type" value="Genomic_DNA"/>
</dbReference>
<reference evidence="6" key="1">
    <citation type="submission" date="2023-03" db="EMBL/GenBank/DDBJ databases">
        <title>Electrophorus voltai genome.</title>
        <authorList>
            <person name="Bian C."/>
        </authorList>
    </citation>
    <scope>NUCLEOTIDE SEQUENCE</scope>
    <source>
        <strain evidence="6">CB-2022</strain>
        <tissue evidence="6">Muscle</tissue>
    </source>
</reference>
<dbReference type="InterPro" id="IPR028933">
    <property type="entry name" value="Lebercilin_dom"/>
</dbReference>
<evidence type="ECO:0000256" key="4">
    <source>
        <dbReference type="SAM" id="MobiDB-lite"/>
    </source>
</evidence>
<feature type="compositionally biased region" description="Basic and acidic residues" evidence="4">
    <location>
        <begin position="538"/>
        <end position="583"/>
    </location>
</feature>
<evidence type="ECO:0000256" key="1">
    <source>
        <dbReference type="ARBA" id="ARBA00010229"/>
    </source>
</evidence>
<dbReference type="GO" id="GO:0042073">
    <property type="term" value="P:intraciliary transport"/>
    <property type="evidence" value="ECO:0007669"/>
    <property type="project" value="TreeGrafter"/>
</dbReference>
<evidence type="ECO:0000256" key="2">
    <source>
        <dbReference type="ARBA" id="ARBA00023054"/>
    </source>
</evidence>
<feature type="compositionally biased region" description="Basic and acidic residues" evidence="4">
    <location>
        <begin position="57"/>
        <end position="77"/>
    </location>
</feature>
<comment type="similarity">
    <text evidence="1">Belongs to the LCA5 family.</text>
</comment>
<dbReference type="AlphaFoldDB" id="A0AAD8ZM81"/>
<feature type="compositionally biased region" description="Polar residues" evidence="4">
    <location>
        <begin position="78"/>
        <end position="93"/>
    </location>
</feature>
<proteinExistence type="inferred from homology"/>
<feature type="compositionally biased region" description="Basic and acidic residues" evidence="4">
    <location>
        <begin position="30"/>
        <end position="40"/>
    </location>
</feature>
<feature type="compositionally biased region" description="Polar residues" evidence="4">
    <location>
        <begin position="767"/>
        <end position="776"/>
    </location>
</feature>
<evidence type="ECO:0000259" key="5">
    <source>
        <dbReference type="Pfam" id="PF15619"/>
    </source>
</evidence>
<feature type="compositionally biased region" description="Low complexity" evidence="4">
    <location>
        <begin position="94"/>
        <end position="109"/>
    </location>
</feature>
<feature type="compositionally biased region" description="Basic and acidic residues" evidence="4">
    <location>
        <begin position="698"/>
        <end position="709"/>
    </location>
</feature>
<dbReference type="InterPro" id="IPR026188">
    <property type="entry name" value="Lebercilin-like"/>
</dbReference>
<evidence type="ECO:0000313" key="7">
    <source>
        <dbReference type="Proteomes" id="UP001239994"/>
    </source>
</evidence>
<comment type="caution">
    <text evidence="6">The sequence shown here is derived from an EMBL/GenBank/DDBJ whole genome shotgun (WGS) entry which is preliminary data.</text>
</comment>
<feature type="compositionally biased region" description="Polar residues" evidence="4">
    <location>
        <begin position="421"/>
        <end position="430"/>
    </location>
</feature>
<keyword evidence="7" id="KW-1185">Reference proteome</keyword>
<feature type="region of interest" description="Disordered" evidence="4">
    <location>
        <begin position="602"/>
        <end position="709"/>
    </location>
</feature>
<dbReference type="Pfam" id="PF15619">
    <property type="entry name" value="Lebercilin"/>
    <property type="match status" value="1"/>
</dbReference>
<organism evidence="6 7">
    <name type="scientific">Electrophorus voltai</name>
    <dbReference type="NCBI Taxonomy" id="2609070"/>
    <lineage>
        <taxon>Eukaryota</taxon>
        <taxon>Metazoa</taxon>
        <taxon>Chordata</taxon>
        <taxon>Craniata</taxon>
        <taxon>Vertebrata</taxon>
        <taxon>Euteleostomi</taxon>
        <taxon>Actinopterygii</taxon>
        <taxon>Neopterygii</taxon>
        <taxon>Teleostei</taxon>
        <taxon>Ostariophysi</taxon>
        <taxon>Gymnotiformes</taxon>
        <taxon>Gymnotoidei</taxon>
        <taxon>Gymnotidae</taxon>
        <taxon>Electrophorus</taxon>
    </lineage>
</organism>